<dbReference type="InParanoid" id="A7SX43"/>
<dbReference type="Gene3D" id="1.25.10.10">
    <property type="entry name" value="Leucine-rich Repeat Variant"/>
    <property type="match status" value="1"/>
</dbReference>
<evidence type="ECO:0000256" key="6">
    <source>
        <dbReference type="ARBA" id="ARBA00022927"/>
    </source>
</evidence>
<dbReference type="AlphaFoldDB" id="A7SX43"/>
<dbReference type="PANTHER" id="PTHR12596">
    <property type="entry name" value="EXPORTIN 4,7-RELATED"/>
    <property type="match status" value="1"/>
</dbReference>
<sequence length="346" mass="38734">APPSLVTPEQRHAAEQVFLNLRKAKSPYAFCKQILEQSKNDYVMFQSATAIKEAVLREWTLLEHTVVDSLRSFLLNFVLQKEGVQKYVKEQVLQVVAVMFKRGTLENGNAPWALLFGDLSRLIDAGDRGMQVLGCSILKALLNEYSFMNQSSDIGLSWEFHCQCKKTFEVSHRDHLCKIFILLIEALQSFVGPSAPPTLSAEDINTLTRFLSLAEQILSWDFTLYNHILLDDNLNIYICEILSHHALLCLTQLASLSGPVFTDNGSRVQYLTHFLQGYVALIEGSHMNSQSALGLATIANRMVFVFSGNVLASLPPQLLHSTITTLTEITCSYMQAVAKEEEVRGC</sequence>
<dbReference type="eggNOG" id="KOG4541">
    <property type="taxonomic scope" value="Eukaryota"/>
</dbReference>
<keyword evidence="7" id="KW-0539">Nucleus</keyword>
<evidence type="ECO:0000313" key="10">
    <source>
        <dbReference type="Proteomes" id="UP000001593"/>
    </source>
</evidence>
<comment type="subcellular location">
    <subcellularLocation>
        <location evidence="2">Cytoplasm</location>
    </subcellularLocation>
    <subcellularLocation>
        <location evidence="1">Nucleus</location>
    </subcellularLocation>
</comment>
<dbReference type="GO" id="GO:0015031">
    <property type="term" value="P:protein transport"/>
    <property type="evidence" value="ECO:0007669"/>
    <property type="project" value="UniProtKB-KW"/>
</dbReference>
<dbReference type="FunFam" id="1.25.10.10:FF:001569">
    <property type="entry name" value="Predicted protein"/>
    <property type="match status" value="1"/>
</dbReference>
<keyword evidence="6" id="KW-0653">Protein transport</keyword>
<feature type="non-terminal residue" evidence="9">
    <location>
        <position position="346"/>
    </location>
</feature>
<name>A7SX43_NEMVE</name>
<evidence type="ECO:0000313" key="9">
    <source>
        <dbReference type="EMBL" id="EDO31724.1"/>
    </source>
</evidence>
<dbReference type="PANTHER" id="PTHR12596:SF1">
    <property type="entry name" value="EXPORTIN-4"/>
    <property type="match status" value="1"/>
</dbReference>
<dbReference type="InterPro" id="IPR044189">
    <property type="entry name" value="XPO4/7-like"/>
</dbReference>
<accession>A7SX43</accession>
<dbReference type="InterPro" id="IPR016024">
    <property type="entry name" value="ARM-type_fold"/>
</dbReference>
<dbReference type="OMA" id="HECERCA"/>
<dbReference type="HOGENOM" id="CLU_047165_0_0_1"/>
<dbReference type="GO" id="GO:0005737">
    <property type="term" value="C:cytoplasm"/>
    <property type="evidence" value="ECO:0007669"/>
    <property type="project" value="UniProtKB-SubCell"/>
</dbReference>
<keyword evidence="4" id="KW-0813">Transport</keyword>
<evidence type="ECO:0000256" key="5">
    <source>
        <dbReference type="ARBA" id="ARBA00022490"/>
    </source>
</evidence>
<keyword evidence="10" id="KW-1185">Reference proteome</keyword>
<dbReference type="PhylomeDB" id="A7SX43"/>
<evidence type="ECO:0000256" key="1">
    <source>
        <dbReference type="ARBA" id="ARBA00004123"/>
    </source>
</evidence>
<evidence type="ECO:0000256" key="7">
    <source>
        <dbReference type="ARBA" id="ARBA00023242"/>
    </source>
</evidence>
<evidence type="ECO:0000256" key="4">
    <source>
        <dbReference type="ARBA" id="ARBA00022448"/>
    </source>
</evidence>
<dbReference type="InterPro" id="IPR011989">
    <property type="entry name" value="ARM-like"/>
</dbReference>
<dbReference type="SUPFAM" id="SSF48371">
    <property type="entry name" value="ARM repeat"/>
    <property type="match status" value="1"/>
</dbReference>
<evidence type="ECO:0000256" key="3">
    <source>
        <dbReference type="ARBA" id="ARBA00009466"/>
    </source>
</evidence>
<evidence type="ECO:0000256" key="8">
    <source>
        <dbReference type="ARBA" id="ARBA00040444"/>
    </source>
</evidence>
<protein>
    <recommendedName>
        <fullName evidence="8">Exportin-4</fullName>
    </recommendedName>
</protein>
<dbReference type="GO" id="GO:0005049">
    <property type="term" value="F:nuclear export signal receptor activity"/>
    <property type="evidence" value="ECO:0007669"/>
    <property type="project" value="InterPro"/>
</dbReference>
<dbReference type="GO" id="GO:0005634">
    <property type="term" value="C:nucleus"/>
    <property type="evidence" value="ECO:0007669"/>
    <property type="project" value="UniProtKB-SubCell"/>
</dbReference>
<reference evidence="9 10" key="1">
    <citation type="journal article" date="2007" name="Science">
        <title>Sea anemone genome reveals ancestral eumetazoan gene repertoire and genomic organization.</title>
        <authorList>
            <person name="Putnam N.H."/>
            <person name="Srivastava M."/>
            <person name="Hellsten U."/>
            <person name="Dirks B."/>
            <person name="Chapman J."/>
            <person name="Salamov A."/>
            <person name="Terry A."/>
            <person name="Shapiro H."/>
            <person name="Lindquist E."/>
            <person name="Kapitonov V.V."/>
            <person name="Jurka J."/>
            <person name="Genikhovich G."/>
            <person name="Grigoriev I.V."/>
            <person name="Lucas S.M."/>
            <person name="Steele R.E."/>
            <person name="Finnerty J.R."/>
            <person name="Technau U."/>
            <person name="Martindale M.Q."/>
            <person name="Rokhsar D.S."/>
        </authorList>
    </citation>
    <scope>NUCLEOTIDE SEQUENCE [LARGE SCALE GENOMIC DNA]</scope>
    <source>
        <strain evidence="10">CH2 X CH6</strain>
    </source>
</reference>
<gene>
    <name evidence="9" type="ORF">NEMVEDRAFT_v1g40746</name>
</gene>
<comment type="similarity">
    <text evidence="3">Belongs to the exportin family.</text>
</comment>
<dbReference type="EMBL" id="DS469878">
    <property type="protein sequence ID" value="EDO31724.1"/>
    <property type="molecule type" value="Genomic_DNA"/>
</dbReference>
<evidence type="ECO:0000256" key="2">
    <source>
        <dbReference type="ARBA" id="ARBA00004496"/>
    </source>
</evidence>
<organism evidence="9 10">
    <name type="scientific">Nematostella vectensis</name>
    <name type="common">Starlet sea anemone</name>
    <dbReference type="NCBI Taxonomy" id="45351"/>
    <lineage>
        <taxon>Eukaryota</taxon>
        <taxon>Metazoa</taxon>
        <taxon>Cnidaria</taxon>
        <taxon>Anthozoa</taxon>
        <taxon>Hexacorallia</taxon>
        <taxon>Actiniaria</taxon>
        <taxon>Edwardsiidae</taxon>
        <taxon>Nematostella</taxon>
    </lineage>
</organism>
<dbReference type="Proteomes" id="UP000001593">
    <property type="component" value="Unassembled WGS sequence"/>
</dbReference>
<dbReference type="STRING" id="45351.A7SX43"/>
<keyword evidence="5" id="KW-0963">Cytoplasm</keyword>
<feature type="non-terminal residue" evidence="9">
    <location>
        <position position="1"/>
    </location>
</feature>
<proteinExistence type="inferred from homology"/>